<name>A0A974DC00_XENLA</name>
<protein>
    <submittedName>
        <fullName evidence="2">Uncharacterized protein</fullName>
    </submittedName>
</protein>
<evidence type="ECO:0000256" key="1">
    <source>
        <dbReference type="SAM" id="MobiDB-lite"/>
    </source>
</evidence>
<sequence length="78" mass="7993">MDRLGDSELCSNTISSNSNASMNTPSQRSSGFLSSLLTQNKKPPPSKSSPASVSSPTQTGGSVPLKKETAISQVGPVV</sequence>
<gene>
    <name evidence="2" type="ORF">XELAEV_18016722mg</name>
</gene>
<proteinExistence type="predicted"/>
<dbReference type="Proteomes" id="UP000694892">
    <property type="component" value="Chromosome 3L"/>
</dbReference>
<evidence type="ECO:0000313" key="2">
    <source>
        <dbReference type="EMBL" id="OCT88095.1"/>
    </source>
</evidence>
<accession>A0A974DC00</accession>
<evidence type="ECO:0000313" key="3">
    <source>
        <dbReference type="Proteomes" id="UP000694892"/>
    </source>
</evidence>
<dbReference type="AlphaFoldDB" id="A0A974DC00"/>
<organism evidence="2 3">
    <name type="scientific">Xenopus laevis</name>
    <name type="common">African clawed frog</name>
    <dbReference type="NCBI Taxonomy" id="8355"/>
    <lineage>
        <taxon>Eukaryota</taxon>
        <taxon>Metazoa</taxon>
        <taxon>Chordata</taxon>
        <taxon>Craniata</taxon>
        <taxon>Vertebrata</taxon>
        <taxon>Euteleostomi</taxon>
        <taxon>Amphibia</taxon>
        <taxon>Batrachia</taxon>
        <taxon>Anura</taxon>
        <taxon>Pipoidea</taxon>
        <taxon>Pipidae</taxon>
        <taxon>Xenopodinae</taxon>
        <taxon>Xenopus</taxon>
        <taxon>Xenopus</taxon>
    </lineage>
</organism>
<feature type="compositionally biased region" description="Polar residues" evidence="1">
    <location>
        <begin position="9"/>
        <end position="40"/>
    </location>
</feature>
<feature type="region of interest" description="Disordered" evidence="1">
    <location>
        <begin position="1"/>
        <end position="78"/>
    </location>
</feature>
<reference evidence="3" key="1">
    <citation type="journal article" date="2016" name="Nature">
        <title>Genome evolution in the allotetraploid frog Xenopus laevis.</title>
        <authorList>
            <person name="Session A.M."/>
            <person name="Uno Y."/>
            <person name="Kwon T."/>
            <person name="Chapman J.A."/>
            <person name="Toyoda A."/>
            <person name="Takahashi S."/>
            <person name="Fukui A."/>
            <person name="Hikosaka A."/>
            <person name="Suzuki A."/>
            <person name="Kondo M."/>
            <person name="van Heeringen S.J."/>
            <person name="Quigley I."/>
            <person name="Heinz S."/>
            <person name="Ogino H."/>
            <person name="Ochi H."/>
            <person name="Hellsten U."/>
            <person name="Lyons J.B."/>
            <person name="Simakov O."/>
            <person name="Putnam N."/>
            <person name="Stites J."/>
            <person name="Kuroki Y."/>
            <person name="Tanaka T."/>
            <person name="Michiue T."/>
            <person name="Watanabe M."/>
            <person name="Bogdanovic O."/>
            <person name="Lister R."/>
            <person name="Georgiou G."/>
            <person name="Paranjpe S.S."/>
            <person name="van Kruijsbergen I."/>
            <person name="Shu S."/>
            <person name="Carlson J."/>
            <person name="Kinoshita T."/>
            <person name="Ohta Y."/>
            <person name="Mawaribuchi S."/>
            <person name="Jenkins J."/>
            <person name="Grimwood J."/>
            <person name="Schmutz J."/>
            <person name="Mitros T."/>
            <person name="Mozaffari S.V."/>
            <person name="Suzuki Y."/>
            <person name="Haramoto Y."/>
            <person name="Yamamoto T.S."/>
            <person name="Takagi C."/>
            <person name="Heald R."/>
            <person name="Miller K."/>
            <person name="Haudenschild C."/>
            <person name="Kitzman J."/>
            <person name="Nakayama T."/>
            <person name="Izutsu Y."/>
            <person name="Robert J."/>
            <person name="Fortriede J."/>
            <person name="Burns K."/>
            <person name="Lotay V."/>
            <person name="Karimi K."/>
            <person name="Yasuoka Y."/>
            <person name="Dichmann D.S."/>
            <person name="Flajnik M.F."/>
            <person name="Houston D.W."/>
            <person name="Shendure J."/>
            <person name="DuPasquier L."/>
            <person name="Vize P.D."/>
            <person name="Zorn A.M."/>
            <person name="Ito M."/>
            <person name="Marcotte E.M."/>
            <person name="Wallingford J.B."/>
            <person name="Ito Y."/>
            <person name="Asashima M."/>
            <person name="Ueno N."/>
            <person name="Matsuda Y."/>
            <person name="Veenstra G.J."/>
            <person name="Fujiyama A."/>
            <person name="Harland R.M."/>
            <person name="Taira M."/>
            <person name="Rokhsar D.S."/>
        </authorList>
    </citation>
    <scope>NUCLEOTIDE SEQUENCE [LARGE SCALE GENOMIC DNA]</scope>
    <source>
        <strain evidence="3">J</strain>
    </source>
</reference>
<dbReference type="EMBL" id="CM004470">
    <property type="protein sequence ID" value="OCT88095.1"/>
    <property type="molecule type" value="Genomic_DNA"/>
</dbReference>